<evidence type="ECO:0000256" key="4">
    <source>
        <dbReference type="ARBA" id="ARBA00022741"/>
    </source>
</evidence>
<dbReference type="FunFam" id="1.10.510.10:FF:000571">
    <property type="entry name" value="Maternal embryonic leucine zipper kinase"/>
    <property type="match status" value="1"/>
</dbReference>
<dbReference type="GO" id="GO:0005524">
    <property type="term" value="F:ATP binding"/>
    <property type="evidence" value="ECO:0007669"/>
    <property type="project" value="UniProtKB-KW"/>
</dbReference>
<keyword evidence="2" id="KW-0723">Serine/threonine-protein kinase</keyword>
<dbReference type="SUPFAM" id="SSF56112">
    <property type="entry name" value="Protein kinase-like (PK-like)"/>
    <property type="match status" value="1"/>
</dbReference>
<evidence type="ECO:0000256" key="7">
    <source>
        <dbReference type="SAM" id="MobiDB-lite"/>
    </source>
</evidence>
<organism evidence="9">
    <name type="scientific">Lichtheimia ramosa</name>
    <dbReference type="NCBI Taxonomy" id="688394"/>
    <lineage>
        <taxon>Eukaryota</taxon>
        <taxon>Fungi</taxon>
        <taxon>Fungi incertae sedis</taxon>
        <taxon>Mucoromycota</taxon>
        <taxon>Mucoromycotina</taxon>
        <taxon>Mucoromycetes</taxon>
        <taxon>Mucorales</taxon>
        <taxon>Lichtheimiaceae</taxon>
        <taxon>Lichtheimia</taxon>
    </lineage>
</organism>
<name>A0A077WSM2_9FUNG</name>
<gene>
    <name evidence="9" type="ORF">LRAMOSA02750</name>
</gene>
<comment type="similarity">
    <text evidence="1">Belongs to the protein kinase superfamily. CAMK Ser/Thr protein kinase family. NIM1 subfamily.</text>
</comment>
<feature type="region of interest" description="Disordered" evidence="7">
    <location>
        <begin position="319"/>
        <end position="362"/>
    </location>
</feature>
<dbReference type="GO" id="GO:0004674">
    <property type="term" value="F:protein serine/threonine kinase activity"/>
    <property type="evidence" value="ECO:0007669"/>
    <property type="project" value="UniProtKB-KW"/>
</dbReference>
<feature type="compositionally biased region" description="Polar residues" evidence="7">
    <location>
        <begin position="491"/>
        <end position="503"/>
    </location>
</feature>
<feature type="region of interest" description="Disordered" evidence="7">
    <location>
        <begin position="249"/>
        <end position="268"/>
    </location>
</feature>
<feature type="compositionally biased region" description="Polar residues" evidence="7">
    <location>
        <begin position="283"/>
        <end position="293"/>
    </location>
</feature>
<keyword evidence="4" id="KW-0547">Nucleotide-binding</keyword>
<feature type="region of interest" description="Disordered" evidence="7">
    <location>
        <begin position="281"/>
        <end position="305"/>
    </location>
</feature>
<feature type="domain" description="Protein kinase" evidence="8">
    <location>
        <begin position="1"/>
        <end position="136"/>
    </location>
</feature>
<evidence type="ECO:0000256" key="6">
    <source>
        <dbReference type="ARBA" id="ARBA00022840"/>
    </source>
</evidence>
<keyword evidence="3" id="KW-0808">Transferase</keyword>
<evidence type="ECO:0000256" key="1">
    <source>
        <dbReference type="ARBA" id="ARBA00010791"/>
    </source>
</evidence>
<sequence>MWSSHRDLKPENLLLDSSNNIKIADFGMASLQPAESMLQTSCGSPHYASPEIVTGMPYNGAASDIWSCGVILYALLAGHLPFDDDNIRSLLNKVKAGKFTMPNHISRSAQDLLRRILVVDPKKRINMKQIMSHPWFREHMHKLGDPARFPVPPSPQTTEQPVQDPSEIDDRILETIKFLWGESNSDAVVRALISKEPSMQKVVYVLLQEHAERYWQNDHDDNESSNEEEIQRYHTIRPIRHCRSMAERGRGGQFHSRPEAPWMPELPTPHRRYSAVSMRVKQRTSVAPQQQELPDSPASATADIKKSPTLYDRLVRRMRSSKRQSKEKVELLSPALFPLPPPPVPTTQQEQQQKGGERTTTGTMRLKNMFNTLRASKTPVLSDNKKNTFTCSTENGTLSPRQSKVFTLRRAGTITTTRRKQINLDIFEQPPSNPANGGNVRHSILLPPSSPVMKEANHDNHMRRTSQGSFQSFDRRSSSGGESGGYGASSNCTAGTPSLMSDETSTITSSSSNNNNNQASNKTSTAWIQNLFFFKQPKVCSLVIQDETHVPSILYELHSVLNKVSESRLYEKNDKHGARYKAEIRKTQGLDHVPPNIQPELGGKSRLVKSRMEILVSHHQRCARIQFTQQQGDGILLTSIIKEAQHIFDKRHHDKITISVPPTPPLPATITRRQPIPF</sequence>
<keyword evidence="6" id="KW-0067">ATP-binding</keyword>
<proteinExistence type="inferred from homology"/>
<dbReference type="Pfam" id="PF00069">
    <property type="entry name" value="Pkinase"/>
    <property type="match status" value="1"/>
</dbReference>
<keyword evidence="5" id="KW-0418">Kinase</keyword>
<dbReference type="SMART" id="SM00220">
    <property type="entry name" value="S_TKc"/>
    <property type="match status" value="1"/>
</dbReference>
<evidence type="ECO:0000256" key="3">
    <source>
        <dbReference type="ARBA" id="ARBA00022679"/>
    </source>
</evidence>
<dbReference type="GO" id="GO:0005737">
    <property type="term" value="C:cytoplasm"/>
    <property type="evidence" value="ECO:0007669"/>
    <property type="project" value="TreeGrafter"/>
</dbReference>
<dbReference type="PROSITE" id="PS50011">
    <property type="entry name" value="PROTEIN_KINASE_DOM"/>
    <property type="match status" value="1"/>
</dbReference>
<evidence type="ECO:0000259" key="8">
    <source>
        <dbReference type="PROSITE" id="PS50011"/>
    </source>
</evidence>
<protein>
    <recommendedName>
        <fullName evidence="8">Protein kinase domain-containing protein</fullName>
    </recommendedName>
</protein>
<feature type="compositionally biased region" description="Low complexity" evidence="7">
    <location>
        <begin position="346"/>
        <end position="362"/>
    </location>
</feature>
<feature type="compositionally biased region" description="Low complexity" evidence="7">
    <location>
        <begin position="504"/>
        <end position="520"/>
    </location>
</feature>
<dbReference type="OrthoDB" id="504170at2759"/>
<accession>A0A077WSM2</accession>
<dbReference type="GO" id="GO:0035556">
    <property type="term" value="P:intracellular signal transduction"/>
    <property type="evidence" value="ECO:0007669"/>
    <property type="project" value="TreeGrafter"/>
</dbReference>
<dbReference type="AlphaFoldDB" id="A0A077WSM2"/>
<evidence type="ECO:0000256" key="2">
    <source>
        <dbReference type="ARBA" id="ARBA00022527"/>
    </source>
</evidence>
<dbReference type="PANTHER" id="PTHR24346">
    <property type="entry name" value="MAP/MICROTUBULE AFFINITY-REGULATING KINASE"/>
    <property type="match status" value="1"/>
</dbReference>
<dbReference type="InterPro" id="IPR011009">
    <property type="entry name" value="Kinase-like_dom_sf"/>
</dbReference>
<evidence type="ECO:0000256" key="5">
    <source>
        <dbReference type="ARBA" id="ARBA00022777"/>
    </source>
</evidence>
<evidence type="ECO:0000313" key="9">
    <source>
        <dbReference type="EMBL" id="CDS10073.1"/>
    </source>
</evidence>
<dbReference type="Gene3D" id="1.10.510.10">
    <property type="entry name" value="Transferase(Phosphotransferase) domain 1"/>
    <property type="match status" value="1"/>
</dbReference>
<dbReference type="PANTHER" id="PTHR24346:SF82">
    <property type="entry name" value="KP78A-RELATED"/>
    <property type="match status" value="1"/>
</dbReference>
<feature type="region of interest" description="Disordered" evidence="7">
    <location>
        <begin position="427"/>
        <end position="520"/>
    </location>
</feature>
<reference evidence="9" key="1">
    <citation type="journal article" date="2014" name="Genome Announc.">
        <title>De novo whole-genome sequence and genome annotation of Lichtheimia ramosa.</title>
        <authorList>
            <person name="Linde J."/>
            <person name="Schwartze V."/>
            <person name="Binder U."/>
            <person name="Lass-Florl C."/>
            <person name="Voigt K."/>
            <person name="Horn F."/>
        </authorList>
    </citation>
    <scope>NUCLEOTIDE SEQUENCE</scope>
    <source>
        <strain evidence="9">JMRC FSU:6197</strain>
    </source>
</reference>
<dbReference type="EMBL" id="LK023335">
    <property type="protein sequence ID" value="CDS10073.1"/>
    <property type="molecule type" value="Genomic_DNA"/>
</dbReference>
<dbReference type="InterPro" id="IPR000719">
    <property type="entry name" value="Prot_kinase_dom"/>
</dbReference>